<dbReference type="EMBL" id="CM029042">
    <property type="protein sequence ID" value="KAG2620025.1"/>
    <property type="molecule type" value="Genomic_DNA"/>
</dbReference>
<comment type="caution">
    <text evidence="1">The sequence shown here is derived from an EMBL/GenBank/DDBJ whole genome shotgun (WGS) entry which is preliminary data.</text>
</comment>
<proteinExistence type="predicted"/>
<dbReference type="Proteomes" id="UP000823388">
    <property type="component" value="Chromosome 3N"/>
</dbReference>
<keyword evidence="2" id="KW-1185">Reference proteome</keyword>
<organism evidence="1 2">
    <name type="scientific">Panicum virgatum</name>
    <name type="common">Blackwell switchgrass</name>
    <dbReference type="NCBI Taxonomy" id="38727"/>
    <lineage>
        <taxon>Eukaryota</taxon>
        <taxon>Viridiplantae</taxon>
        <taxon>Streptophyta</taxon>
        <taxon>Embryophyta</taxon>
        <taxon>Tracheophyta</taxon>
        <taxon>Spermatophyta</taxon>
        <taxon>Magnoliopsida</taxon>
        <taxon>Liliopsida</taxon>
        <taxon>Poales</taxon>
        <taxon>Poaceae</taxon>
        <taxon>PACMAD clade</taxon>
        <taxon>Panicoideae</taxon>
        <taxon>Panicodae</taxon>
        <taxon>Paniceae</taxon>
        <taxon>Panicinae</taxon>
        <taxon>Panicum</taxon>
        <taxon>Panicum sect. Hiantes</taxon>
    </lineage>
</organism>
<name>A0A8T0UDK5_PANVG</name>
<gene>
    <name evidence="1" type="ORF">PVAP13_3NG175801</name>
</gene>
<sequence>MPFCKLISRVIGTGTATPFQYFPLTTRTRGVQAAHFFFFYSRFTRHMLPIFVFLSGPSLFRLCRWFIEAYTFGKTVTGAGKRDALPAERINVFWWRGQPHLILYHVQLHHNPS</sequence>
<evidence type="ECO:0000313" key="1">
    <source>
        <dbReference type="EMBL" id="KAG2620025.1"/>
    </source>
</evidence>
<dbReference type="AlphaFoldDB" id="A0A8T0UDK5"/>
<accession>A0A8T0UDK5</accession>
<protein>
    <submittedName>
        <fullName evidence="1">Uncharacterized protein</fullName>
    </submittedName>
</protein>
<evidence type="ECO:0000313" key="2">
    <source>
        <dbReference type="Proteomes" id="UP000823388"/>
    </source>
</evidence>
<reference evidence="1" key="1">
    <citation type="submission" date="2020-05" db="EMBL/GenBank/DDBJ databases">
        <title>WGS assembly of Panicum virgatum.</title>
        <authorList>
            <person name="Lovell J.T."/>
            <person name="Jenkins J."/>
            <person name="Shu S."/>
            <person name="Juenger T.E."/>
            <person name="Schmutz J."/>
        </authorList>
    </citation>
    <scope>NUCLEOTIDE SEQUENCE</scope>
    <source>
        <strain evidence="1">AP13</strain>
    </source>
</reference>